<reference evidence="1 2" key="1">
    <citation type="submission" date="2024-07" db="EMBL/GenBank/DDBJ databases">
        <authorList>
            <person name="Pitt A."/>
            <person name="Hahn M.W."/>
        </authorList>
    </citation>
    <scope>NUCLEOTIDE SEQUENCE [LARGE SCALE GENOMIC DNA]</scope>
    <source>
        <strain evidence="1 2">1-SAACH-A3</strain>
    </source>
</reference>
<organism evidence="1 2">
    <name type="scientific">Aquirufa salirivi</name>
    <dbReference type="NCBI Taxonomy" id="3104729"/>
    <lineage>
        <taxon>Bacteria</taxon>
        <taxon>Pseudomonadati</taxon>
        <taxon>Bacteroidota</taxon>
        <taxon>Cytophagia</taxon>
        <taxon>Cytophagales</taxon>
        <taxon>Flectobacillaceae</taxon>
        <taxon>Aquirufa</taxon>
    </lineage>
</organism>
<protein>
    <submittedName>
        <fullName evidence="1">Uncharacterized protein</fullName>
    </submittedName>
</protein>
<evidence type="ECO:0000313" key="2">
    <source>
        <dbReference type="Proteomes" id="UP001623558"/>
    </source>
</evidence>
<dbReference type="RefSeq" id="WP_406752009.1">
    <property type="nucleotide sequence ID" value="NZ_JBEWZH010000009.1"/>
</dbReference>
<comment type="caution">
    <text evidence="1">The sequence shown here is derived from an EMBL/GenBank/DDBJ whole genome shotgun (WGS) entry which is preliminary data.</text>
</comment>
<sequence length="290" mass="33752">MSEFEESEYRGPLFNQLEKGSHLLWEPGQVFEKTIGIDRASLCLNDYLWELHGHSIILGGSILRGKTLNYIWQGSKPSKILPDFKLNLFIQAKRSTYSSQSNNILKPHINSYYWFFEITPHQQLALEQLEKELSGDAIVIYAAPVFHKQQELYNHTSNQSIIGNSTFPQASMLKGHSKWYYDKAGIIGVANPNLEFFDRENLLSQLEEKRSEAGDFNQYNRIKNLQRLSKAINSVVENSSNDFQASMFAYYSNIIDDKINLFELQETKGLKDFMKIETFNYLWKLNWMTF</sequence>
<evidence type="ECO:0000313" key="1">
    <source>
        <dbReference type="EMBL" id="MFL0163202.1"/>
    </source>
</evidence>
<dbReference type="Proteomes" id="UP001623558">
    <property type="component" value="Unassembled WGS sequence"/>
</dbReference>
<name>A0ABW8RZI2_9BACT</name>
<dbReference type="EMBL" id="JBEWZH010000009">
    <property type="protein sequence ID" value="MFL0163202.1"/>
    <property type="molecule type" value="Genomic_DNA"/>
</dbReference>
<proteinExistence type="predicted"/>
<keyword evidence="2" id="KW-1185">Reference proteome</keyword>
<accession>A0ABW8RZI2</accession>
<gene>
    <name evidence="1" type="ORF">U0R11_12465</name>
</gene>